<evidence type="ECO:0000313" key="2">
    <source>
        <dbReference type="EMBL" id="KAH7943912.1"/>
    </source>
</evidence>
<accession>A0A9D4SSB1</accession>
<sequence length="83" mass="9562">MTRTHKALEIEAHRAALQAEAHREDREVEKRRDVLDAEAPREAQDAEHPAFMEHDEVEAGRLALCRTLDAADIPFLFKHPAFY</sequence>
<feature type="region of interest" description="Disordered" evidence="1">
    <location>
        <begin position="17"/>
        <end position="53"/>
    </location>
</feature>
<proteinExistence type="predicted"/>
<dbReference type="EMBL" id="JABSTV010001253">
    <property type="protein sequence ID" value="KAH7943912.1"/>
    <property type="molecule type" value="Genomic_DNA"/>
</dbReference>
<reference evidence="2" key="1">
    <citation type="journal article" date="2020" name="Cell">
        <title>Large-Scale Comparative Analyses of Tick Genomes Elucidate Their Genetic Diversity and Vector Capacities.</title>
        <authorList>
            <consortium name="Tick Genome and Microbiome Consortium (TIGMIC)"/>
            <person name="Jia N."/>
            <person name="Wang J."/>
            <person name="Shi W."/>
            <person name="Du L."/>
            <person name="Sun Y."/>
            <person name="Zhan W."/>
            <person name="Jiang J.F."/>
            <person name="Wang Q."/>
            <person name="Zhang B."/>
            <person name="Ji P."/>
            <person name="Bell-Sakyi L."/>
            <person name="Cui X.M."/>
            <person name="Yuan T.T."/>
            <person name="Jiang B.G."/>
            <person name="Yang W.F."/>
            <person name="Lam T.T."/>
            <person name="Chang Q.C."/>
            <person name="Ding S.J."/>
            <person name="Wang X.J."/>
            <person name="Zhu J.G."/>
            <person name="Ruan X.D."/>
            <person name="Zhao L."/>
            <person name="Wei J.T."/>
            <person name="Ye R.Z."/>
            <person name="Que T.C."/>
            <person name="Du C.H."/>
            <person name="Zhou Y.H."/>
            <person name="Cheng J.X."/>
            <person name="Dai P.F."/>
            <person name="Guo W.B."/>
            <person name="Han X.H."/>
            <person name="Huang E.J."/>
            <person name="Li L.F."/>
            <person name="Wei W."/>
            <person name="Gao Y.C."/>
            <person name="Liu J.Z."/>
            <person name="Shao H.Z."/>
            <person name="Wang X."/>
            <person name="Wang C.C."/>
            <person name="Yang T.C."/>
            <person name="Huo Q.B."/>
            <person name="Li W."/>
            <person name="Chen H.Y."/>
            <person name="Chen S.E."/>
            <person name="Zhou L.G."/>
            <person name="Ni X.B."/>
            <person name="Tian J.H."/>
            <person name="Sheng Y."/>
            <person name="Liu T."/>
            <person name="Pan Y.S."/>
            <person name="Xia L.Y."/>
            <person name="Li J."/>
            <person name="Zhao F."/>
            <person name="Cao W.C."/>
        </authorList>
    </citation>
    <scope>NUCLEOTIDE SEQUENCE</scope>
    <source>
        <strain evidence="2">Rsan-2018</strain>
    </source>
</reference>
<comment type="caution">
    <text evidence="2">The sequence shown here is derived from an EMBL/GenBank/DDBJ whole genome shotgun (WGS) entry which is preliminary data.</text>
</comment>
<keyword evidence="3" id="KW-1185">Reference proteome</keyword>
<gene>
    <name evidence="2" type="ORF">HPB52_013014</name>
</gene>
<protein>
    <submittedName>
        <fullName evidence="2">Uncharacterized protein</fullName>
    </submittedName>
</protein>
<name>A0A9D4SSB1_RHISA</name>
<reference evidence="2" key="2">
    <citation type="submission" date="2021-09" db="EMBL/GenBank/DDBJ databases">
        <authorList>
            <person name="Jia N."/>
            <person name="Wang J."/>
            <person name="Shi W."/>
            <person name="Du L."/>
            <person name="Sun Y."/>
            <person name="Zhan W."/>
            <person name="Jiang J."/>
            <person name="Wang Q."/>
            <person name="Zhang B."/>
            <person name="Ji P."/>
            <person name="Sakyi L.B."/>
            <person name="Cui X."/>
            <person name="Yuan T."/>
            <person name="Jiang B."/>
            <person name="Yang W."/>
            <person name="Lam T.T.-Y."/>
            <person name="Chang Q."/>
            <person name="Ding S."/>
            <person name="Wang X."/>
            <person name="Zhu J."/>
            <person name="Ruan X."/>
            <person name="Zhao L."/>
            <person name="Wei J."/>
            <person name="Que T."/>
            <person name="Du C."/>
            <person name="Cheng J."/>
            <person name="Dai P."/>
            <person name="Han X."/>
            <person name="Huang E."/>
            <person name="Gao Y."/>
            <person name="Liu J."/>
            <person name="Shao H."/>
            <person name="Ye R."/>
            <person name="Li L."/>
            <person name="Wei W."/>
            <person name="Wang X."/>
            <person name="Wang C."/>
            <person name="Huo Q."/>
            <person name="Li W."/>
            <person name="Guo W."/>
            <person name="Chen H."/>
            <person name="Chen S."/>
            <person name="Zhou L."/>
            <person name="Zhou L."/>
            <person name="Ni X."/>
            <person name="Tian J."/>
            <person name="Zhou Y."/>
            <person name="Sheng Y."/>
            <person name="Liu T."/>
            <person name="Pan Y."/>
            <person name="Xia L."/>
            <person name="Li J."/>
            <person name="Zhao F."/>
            <person name="Cao W."/>
        </authorList>
    </citation>
    <scope>NUCLEOTIDE SEQUENCE</scope>
    <source>
        <strain evidence="2">Rsan-2018</strain>
        <tissue evidence="2">Larvae</tissue>
    </source>
</reference>
<dbReference type="AlphaFoldDB" id="A0A9D4SSB1"/>
<organism evidence="2 3">
    <name type="scientific">Rhipicephalus sanguineus</name>
    <name type="common">Brown dog tick</name>
    <name type="synonym">Ixodes sanguineus</name>
    <dbReference type="NCBI Taxonomy" id="34632"/>
    <lineage>
        <taxon>Eukaryota</taxon>
        <taxon>Metazoa</taxon>
        <taxon>Ecdysozoa</taxon>
        <taxon>Arthropoda</taxon>
        <taxon>Chelicerata</taxon>
        <taxon>Arachnida</taxon>
        <taxon>Acari</taxon>
        <taxon>Parasitiformes</taxon>
        <taxon>Ixodida</taxon>
        <taxon>Ixodoidea</taxon>
        <taxon>Ixodidae</taxon>
        <taxon>Rhipicephalinae</taxon>
        <taxon>Rhipicephalus</taxon>
        <taxon>Rhipicephalus</taxon>
    </lineage>
</organism>
<dbReference type="Proteomes" id="UP000821837">
    <property type="component" value="Unassembled WGS sequence"/>
</dbReference>
<evidence type="ECO:0000313" key="3">
    <source>
        <dbReference type="Proteomes" id="UP000821837"/>
    </source>
</evidence>
<evidence type="ECO:0000256" key="1">
    <source>
        <dbReference type="SAM" id="MobiDB-lite"/>
    </source>
</evidence>